<evidence type="ECO:0000256" key="1">
    <source>
        <dbReference type="SAM" id="SignalP"/>
    </source>
</evidence>
<proteinExistence type="predicted"/>
<gene>
    <name evidence="2" type="ORF">CFS9_29830</name>
</gene>
<sequence>MKFKFIFLVLLLSNIGRSQISTTSALVPTITNAGLGDLYKTSDTNQLYIGLSNGTLSLIGGSANNWGLNGNSNATATSVLGTTTDTKVALTSNNTSILEAGKRGTLGLVTTAADFTDANQYMAYLRGGGTSALQFEASGNLYYKPMIFTTTDGNLRLKGTSGISDFFEIGSTGTGINGSLEFTVGDDGDEPIIFKKNHSSGSTIELMRMQGTGNSSDVRIGISTGGAVANSVLQVGGSVSLPIRVITGNTTLNDGDYTVILNPGSYYSGTEITLPAASTCKGRVYIVKNISNSVRNISTFIAYGGGTSTVLNGGRVYTFQSDGVNWQTINDMY</sequence>
<organism evidence="2">
    <name type="scientific">Flavobacterium sp. CFS9</name>
    <dbReference type="NCBI Taxonomy" id="3143118"/>
    <lineage>
        <taxon>Bacteria</taxon>
        <taxon>Pseudomonadati</taxon>
        <taxon>Bacteroidota</taxon>
        <taxon>Flavobacteriia</taxon>
        <taxon>Flavobacteriales</taxon>
        <taxon>Flavobacteriaceae</taxon>
        <taxon>Flavobacterium</taxon>
    </lineage>
</organism>
<dbReference type="RefSeq" id="WP_369615468.1">
    <property type="nucleotide sequence ID" value="NZ_AP031573.1"/>
</dbReference>
<name>A0AAT9H4C3_9FLAO</name>
<evidence type="ECO:0000313" key="2">
    <source>
        <dbReference type="EMBL" id="BFM44342.1"/>
    </source>
</evidence>
<dbReference type="EMBL" id="AP031573">
    <property type="protein sequence ID" value="BFM44342.1"/>
    <property type="molecule type" value="Genomic_DNA"/>
</dbReference>
<keyword evidence="1" id="KW-0732">Signal</keyword>
<feature type="signal peptide" evidence="1">
    <location>
        <begin position="1"/>
        <end position="20"/>
    </location>
</feature>
<protein>
    <submittedName>
        <fullName evidence="2">Uncharacterized protein</fullName>
    </submittedName>
</protein>
<dbReference type="AlphaFoldDB" id="A0AAT9H4C3"/>
<accession>A0AAT9H4C3</accession>
<reference evidence="2" key="1">
    <citation type="submission" date="2024-05" db="EMBL/GenBank/DDBJ databases">
        <title>Whole-Genome Sequence of CFS9, a Potential Fish Probiotic Isolated from the Body Surface of Silurus asotus.</title>
        <authorList>
            <person name="Kojima M."/>
            <person name="Tobioka K."/>
            <person name="Yokota K."/>
            <person name="Nakatani H."/>
            <person name="Hori K."/>
            <person name="Tamaru Y."/>
            <person name="Okazaki F."/>
        </authorList>
    </citation>
    <scope>NUCLEOTIDE SEQUENCE</scope>
    <source>
        <strain evidence="2">CFS9</strain>
    </source>
</reference>
<feature type="chain" id="PRO_5043927575" evidence="1">
    <location>
        <begin position="21"/>
        <end position="333"/>
    </location>
</feature>